<protein>
    <submittedName>
        <fullName evidence="2">Membrane protein</fullName>
    </submittedName>
</protein>
<gene>
    <name evidence="2" type="ORF">I551_1561</name>
</gene>
<dbReference type="EMBL" id="JAOL01000083">
    <property type="protein sequence ID" value="EUA91938.1"/>
    <property type="molecule type" value="Genomic_DNA"/>
</dbReference>
<sequence>MSNTQLTDVIFILLLLVGFAQLLGYLFVKMRQPKVAGLRRC</sequence>
<feature type="transmembrane region" description="Helical" evidence="1">
    <location>
        <begin position="6"/>
        <end position="28"/>
    </location>
</feature>
<keyword evidence="3" id="KW-1185">Reference proteome</keyword>
<keyword evidence="1" id="KW-0472">Membrane</keyword>
<keyword evidence="1" id="KW-0812">Transmembrane</keyword>
<accession>A0ABP3AL88</accession>
<proteinExistence type="predicted"/>
<evidence type="ECO:0000256" key="1">
    <source>
        <dbReference type="SAM" id="Phobius"/>
    </source>
</evidence>
<evidence type="ECO:0000313" key="3">
    <source>
        <dbReference type="Proteomes" id="UP000020681"/>
    </source>
</evidence>
<comment type="caution">
    <text evidence="2">The sequence shown here is derived from an EMBL/GenBank/DDBJ whole genome shotgun (WGS) entry which is preliminary data.</text>
</comment>
<keyword evidence="1" id="KW-1133">Transmembrane helix</keyword>
<dbReference type="Proteomes" id="UP000020681">
    <property type="component" value="Unassembled WGS sequence"/>
</dbReference>
<reference evidence="2 3" key="1">
    <citation type="submission" date="2014-01" db="EMBL/GenBank/DDBJ databases">
        <authorList>
            <person name="Dobos K."/>
            <person name="Lenaerts A."/>
            <person name="Ordway D."/>
            <person name="DeGroote M.A."/>
            <person name="Parker T."/>
            <person name="Sizemore C."/>
            <person name="Tallon L.J."/>
            <person name="Sadzewicz L.K."/>
            <person name="Sengamalay N."/>
            <person name="Fraser C.M."/>
            <person name="Hine E."/>
            <person name="Shefchek K.A."/>
            <person name="Das S.P."/>
            <person name="Tettelin H."/>
        </authorList>
    </citation>
    <scope>NUCLEOTIDE SEQUENCE [LARGE SCALE GENOMIC DNA]</scope>
    <source>
        <strain evidence="2 3">Harvey</strain>
    </source>
</reference>
<evidence type="ECO:0000313" key="2">
    <source>
        <dbReference type="EMBL" id="EUA91938.1"/>
    </source>
</evidence>
<name>A0ABP3AL88_MYCUL</name>
<organism evidence="2 3">
    <name type="scientific">Mycobacterium ulcerans str. Harvey</name>
    <dbReference type="NCBI Taxonomy" id="1299332"/>
    <lineage>
        <taxon>Bacteria</taxon>
        <taxon>Bacillati</taxon>
        <taxon>Actinomycetota</taxon>
        <taxon>Actinomycetes</taxon>
        <taxon>Mycobacteriales</taxon>
        <taxon>Mycobacteriaceae</taxon>
        <taxon>Mycobacterium</taxon>
        <taxon>Mycobacterium ulcerans group</taxon>
    </lineage>
</organism>